<dbReference type="SMART" id="SM00849">
    <property type="entry name" value="Lactamase_B"/>
    <property type="match status" value="1"/>
</dbReference>
<feature type="domain" description="Metallo-beta-lactamase" evidence="1">
    <location>
        <begin position="31"/>
        <end position="222"/>
    </location>
</feature>
<dbReference type="Proteomes" id="UP000823964">
    <property type="component" value="Unassembled WGS sequence"/>
</dbReference>
<evidence type="ECO:0000259" key="1">
    <source>
        <dbReference type="SMART" id="SM00849"/>
    </source>
</evidence>
<dbReference type="InterPro" id="IPR036866">
    <property type="entry name" value="RibonucZ/Hydroxyglut_hydro"/>
</dbReference>
<organism evidence="2 3">
    <name type="scientific">Candidatus Akkermansia intestinigallinarum</name>
    <dbReference type="NCBI Taxonomy" id="2838431"/>
    <lineage>
        <taxon>Bacteria</taxon>
        <taxon>Pseudomonadati</taxon>
        <taxon>Verrucomicrobiota</taxon>
        <taxon>Verrucomicrobiia</taxon>
        <taxon>Verrucomicrobiales</taxon>
        <taxon>Akkermansiaceae</taxon>
        <taxon>Akkermansia</taxon>
    </lineage>
</organism>
<gene>
    <name evidence="2" type="ORF">H9862_00490</name>
</gene>
<dbReference type="Gene3D" id="3.60.15.10">
    <property type="entry name" value="Ribonuclease Z/Hydroxyacylglutathione hydrolase-like"/>
    <property type="match status" value="1"/>
</dbReference>
<dbReference type="InterPro" id="IPR001279">
    <property type="entry name" value="Metallo-B-lactamas"/>
</dbReference>
<evidence type="ECO:0000313" key="2">
    <source>
        <dbReference type="EMBL" id="HIX19061.1"/>
    </source>
</evidence>
<dbReference type="AlphaFoldDB" id="A0A9D1V9L3"/>
<accession>A0A9D1V9L3</accession>
<comment type="caution">
    <text evidence="2">The sequence shown here is derived from an EMBL/GenBank/DDBJ whole genome shotgun (WGS) entry which is preliminary data.</text>
</comment>
<sequence>MKDCNSAAADAKDAVLLTMLGTGNAGATRCYNTCFALRCGTQTLLVDGGGGNGILPRLDAAGIALRDISDIFLTHTHTDHIFGVVWVLRMVAQAVNSGQQREPLRVWGHAEGLSALEAICRLTLPGKVCKRFGEAIVFCPLADGDAFEAAGLRARAFDIGSTKAKQFGFRLAMPDERVLVCLGDEPFAEKTRPLVEGADWLLCEAFCCYADRERFRPYEKHHSTALDAGRLAAGLGVKNLLLYHTEDSDLAHRRERYAQEAAEHFTGPIFVPTDGESLSL</sequence>
<dbReference type="PANTHER" id="PTHR46018:SF2">
    <property type="entry name" value="ZINC PHOSPHODIESTERASE ELAC PROTEIN 1"/>
    <property type="match status" value="1"/>
</dbReference>
<dbReference type="SUPFAM" id="SSF56281">
    <property type="entry name" value="Metallo-hydrolase/oxidoreductase"/>
    <property type="match status" value="1"/>
</dbReference>
<name>A0A9D1V9L3_9BACT</name>
<dbReference type="PANTHER" id="PTHR46018">
    <property type="entry name" value="ZINC PHOSPHODIESTERASE ELAC PROTEIN 1"/>
    <property type="match status" value="1"/>
</dbReference>
<reference evidence="2" key="2">
    <citation type="submission" date="2021-04" db="EMBL/GenBank/DDBJ databases">
        <authorList>
            <person name="Gilroy R."/>
        </authorList>
    </citation>
    <scope>NUCLEOTIDE SEQUENCE</scope>
    <source>
        <strain evidence="2">14975</strain>
    </source>
</reference>
<evidence type="ECO:0000313" key="3">
    <source>
        <dbReference type="Proteomes" id="UP000823964"/>
    </source>
</evidence>
<protein>
    <submittedName>
        <fullName evidence="2">MBL fold metallo-hydrolase</fullName>
    </submittedName>
</protein>
<dbReference type="Pfam" id="PF23023">
    <property type="entry name" value="Anti-Pycsar_Apyc1"/>
    <property type="match status" value="1"/>
</dbReference>
<dbReference type="GO" id="GO:0042781">
    <property type="term" value="F:3'-tRNA processing endoribonuclease activity"/>
    <property type="evidence" value="ECO:0007669"/>
    <property type="project" value="TreeGrafter"/>
</dbReference>
<proteinExistence type="predicted"/>
<dbReference type="EMBL" id="DXFQ01000008">
    <property type="protein sequence ID" value="HIX19061.1"/>
    <property type="molecule type" value="Genomic_DNA"/>
</dbReference>
<reference evidence="2" key="1">
    <citation type="journal article" date="2021" name="PeerJ">
        <title>Extensive microbial diversity within the chicken gut microbiome revealed by metagenomics and culture.</title>
        <authorList>
            <person name="Gilroy R."/>
            <person name="Ravi A."/>
            <person name="Getino M."/>
            <person name="Pursley I."/>
            <person name="Horton D.L."/>
            <person name="Alikhan N.F."/>
            <person name="Baker D."/>
            <person name="Gharbi K."/>
            <person name="Hall N."/>
            <person name="Watson M."/>
            <person name="Adriaenssens E.M."/>
            <person name="Foster-Nyarko E."/>
            <person name="Jarju S."/>
            <person name="Secka A."/>
            <person name="Antonio M."/>
            <person name="Oren A."/>
            <person name="Chaudhuri R.R."/>
            <person name="La Ragione R."/>
            <person name="Hildebrand F."/>
            <person name="Pallen M.J."/>
        </authorList>
    </citation>
    <scope>NUCLEOTIDE SEQUENCE</scope>
    <source>
        <strain evidence="2">14975</strain>
    </source>
</reference>